<keyword evidence="1" id="KW-0812">Transmembrane</keyword>
<organism evidence="2">
    <name type="scientific">Arundo donax</name>
    <name type="common">Giant reed</name>
    <name type="synonym">Donax arundinaceus</name>
    <dbReference type="NCBI Taxonomy" id="35708"/>
    <lineage>
        <taxon>Eukaryota</taxon>
        <taxon>Viridiplantae</taxon>
        <taxon>Streptophyta</taxon>
        <taxon>Embryophyta</taxon>
        <taxon>Tracheophyta</taxon>
        <taxon>Spermatophyta</taxon>
        <taxon>Magnoliopsida</taxon>
        <taxon>Liliopsida</taxon>
        <taxon>Poales</taxon>
        <taxon>Poaceae</taxon>
        <taxon>PACMAD clade</taxon>
        <taxon>Arundinoideae</taxon>
        <taxon>Arundineae</taxon>
        <taxon>Arundo</taxon>
    </lineage>
</organism>
<evidence type="ECO:0000256" key="1">
    <source>
        <dbReference type="SAM" id="Phobius"/>
    </source>
</evidence>
<keyword evidence="1" id="KW-1133">Transmembrane helix</keyword>
<dbReference type="EMBL" id="GBRH01234947">
    <property type="protein sequence ID" value="JAD62948.1"/>
    <property type="molecule type" value="Transcribed_RNA"/>
</dbReference>
<dbReference type="AlphaFoldDB" id="A0A0A9BL96"/>
<reference evidence="2" key="2">
    <citation type="journal article" date="2015" name="Data Brief">
        <title>Shoot transcriptome of the giant reed, Arundo donax.</title>
        <authorList>
            <person name="Barrero R.A."/>
            <person name="Guerrero F.D."/>
            <person name="Moolhuijzen P."/>
            <person name="Goolsby J.A."/>
            <person name="Tidwell J."/>
            <person name="Bellgard S.E."/>
            <person name="Bellgard M.I."/>
        </authorList>
    </citation>
    <scope>NUCLEOTIDE SEQUENCE</scope>
    <source>
        <tissue evidence="2">Shoot tissue taken approximately 20 cm above the soil surface</tissue>
    </source>
</reference>
<proteinExistence type="predicted"/>
<sequence>MPIQSVHFFEEPNPPKPIIAATSGSISSGSCWAACSFFLLFLLFFALSLPLLLLLLLFQYSFIQVLFTEGARVLPLLK</sequence>
<feature type="transmembrane region" description="Helical" evidence="1">
    <location>
        <begin position="37"/>
        <end position="58"/>
    </location>
</feature>
<reference evidence="2" key="1">
    <citation type="submission" date="2014-09" db="EMBL/GenBank/DDBJ databases">
        <authorList>
            <person name="Magalhaes I.L.F."/>
            <person name="Oliveira U."/>
            <person name="Santos F.R."/>
            <person name="Vidigal T.H.D.A."/>
            <person name="Brescovit A.D."/>
            <person name="Santos A.J."/>
        </authorList>
    </citation>
    <scope>NUCLEOTIDE SEQUENCE</scope>
    <source>
        <tissue evidence="2">Shoot tissue taken approximately 20 cm above the soil surface</tissue>
    </source>
</reference>
<evidence type="ECO:0000313" key="2">
    <source>
        <dbReference type="EMBL" id="JAD62948.1"/>
    </source>
</evidence>
<protein>
    <submittedName>
        <fullName evidence="2">Zinc finger protein, putative</fullName>
    </submittedName>
</protein>
<accession>A0A0A9BL96</accession>
<name>A0A0A9BL96_ARUDO</name>
<keyword evidence="1" id="KW-0472">Membrane</keyword>